<dbReference type="RefSeq" id="XP_001876054.1">
    <property type="nucleotide sequence ID" value="XM_001876019.1"/>
</dbReference>
<name>B0CWS6_LACBS</name>
<dbReference type="HOGENOM" id="CLU_2922999_0_0_1"/>
<dbReference type="Proteomes" id="UP000001194">
    <property type="component" value="Unassembled WGS sequence"/>
</dbReference>
<keyword evidence="2" id="KW-1185">Reference proteome</keyword>
<dbReference type="EMBL" id="DS547093">
    <property type="protein sequence ID" value="EDR13556.1"/>
    <property type="molecule type" value="Genomic_DNA"/>
</dbReference>
<evidence type="ECO:0000313" key="2">
    <source>
        <dbReference type="Proteomes" id="UP000001194"/>
    </source>
</evidence>
<evidence type="ECO:0000313" key="1">
    <source>
        <dbReference type="EMBL" id="EDR13556.1"/>
    </source>
</evidence>
<dbReference type="AlphaFoldDB" id="B0CWS6"/>
<organism evidence="2">
    <name type="scientific">Laccaria bicolor (strain S238N-H82 / ATCC MYA-4686)</name>
    <name type="common">Bicoloured deceiver</name>
    <name type="synonym">Laccaria laccata var. bicolor</name>
    <dbReference type="NCBI Taxonomy" id="486041"/>
    <lineage>
        <taxon>Eukaryota</taxon>
        <taxon>Fungi</taxon>
        <taxon>Dikarya</taxon>
        <taxon>Basidiomycota</taxon>
        <taxon>Agaricomycotina</taxon>
        <taxon>Agaricomycetes</taxon>
        <taxon>Agaricomycetidae</taxon>
        <taxon>Agaricales</taxon>
        <taxon>Agaricineae</taxon>
        <taxon>Hydnangiaceae</taxon>
        <taxon>Laccaria</taxon>
    </lineage>
</organism>
<gene>
    <name evidence="1" type="ORF">LACBIDRAFT_308615</name>
</gene>
<dbReference type="KEGG" id="lbc:LACBIDRAFT_308615"/>
<accession>B0CWS6</accession>
<dbReference type="InParanoid" id="B0CWS6"/>
<proteinExistence type="predicted"/>
<dbReference type="GeneID" id="6071310"/>
<sequence>MSCLAYTMFNIYLPKILETGSGSGSTAGLSTAPPTKTLEQSLWDVVIFTIEGCPGAIVRLP</sequence>
<protein>
    <submittedName>
        <fullName evidence="1">Predicted protein</fullName>
    </submittedName>
</protein>
<reference evidence="1 2" key="1">
    <citation type="journal article" date="2008" name="Nature">
        <title>The genome of Laccaria bicolor provides insights into mycorrhizal symbiosis.</title>
        <authorList>
            <person name="Martin F."/>
            <person name="Aerts A."/>
            <person name="Ahren D."/>
            <person name="Brun A."/>
            <person name="Danchin E.G.J."/>
            <person name="Duchaussoy F."/>
            <person name="Gibon J."/>
            <person name="Kohler A."/>
            <person name="Lindquist E."/>
            <person name="Pereda V."/>
            <person name="Salamov A."/>
            <person name="Shapiro H.J."/>
            <person name="Wuyts J."/>
            <person name="Blaudez D."/>
            <person name="Buee M."/>
            <person name="Brokstein P."/>
            <person name="Canbaeck B."/>
            <person name="Cohen D."/>
            <person name="Courty P.E."/>
            <person name="Coutinho P.M."/>
            <person name="Delaruelle C."/>
            <person name="Detter J.C."/>
            <person name="Deveau A."/>
            <person name="DiFazio S."/>
            <person name="Duplessis S."/>
            <person name="Fraissinet-Tachet L."/>
            <person name="Lucic E."/>
            <person name="Frey-Klett P."/>
            <person name="Fourrey C."/>
            <person name="Feussner I."/>
            <person name="Gay G."/>
            <person name="Grimwood J."/>
            <person name="Hoegger P.J."/>
            <person name="Jain P."/>
            <person name="Kilaru S."/>
            <person name="Labbe J."/>
            <person name="Lin Y.C."/>
            <person name="Legue V."/>
            <person name="Le Tacon F."/>
            <person name="Marmeisse R."/>
            <person name="Melayah D."/>
            <person name="Montanini B."/>
            <person name="Muratet M."/>
            <person name="Nehls U."/>
            <person name="Niculita-Hirzel H."/>
            <person name="Oudot-Le Secq M.P."/>
            <person name="Peter M."/>
            <person name="Quesneville H."/>
            <person name="Rajashekar B."/>
            <person name="Reich M."/>
            <person name="Rouhier N."/>
            <person name="Schmutz J."/>
            <person name="Yin T."/>
            <person name="Chalot M."/>
            <person name="Henrissat B."/>
            <person name="Kuees U."/>
            <person name="Lucas S."/>
            <person name="Van de Peer Y."/>
            <person name="Podila G.K."/>
            <person name="Polle A."/>
            <person name="Pukkila P.J."/>
            <person name="Richardson P.M."/>
            <person name="Rouze P."/>
            <person name="Sanders I.R."/>
            <person name="Stajich J.E."/>
            <person name="Tunlid A."/>
            <person name="Tuskan G."/>
            <person name="Grigoriev I.V."/>
        </authorList>
    </citation>
    <scope>NUCLEOTIDE SEQUENCE [LARGE SCALE GENOMIC DNA]</scope>
    <source>
        <strain evidence="2">S238N-H82 / ATCC MYA-4686</strain>
    </source>
</reference>